<dbReference type="Pfam" id="PF12796">
    <property type="entry name" value="Ank_2"/>
    <property type="match status" value="4"/>
</dbReference>
<comment type="caution">
    <text evidence="4">The sequence shown here is derived from an EMBL/GenBank/DDBJ whole genome shotgun (WGS) entry which is preliminary data.</text>
</comment>
<dbReference type="OrthoDB" id="194358at2759"/>
<accession>A0A1J4J4S2</accession>
<dbReference type="PANTHER" id="PTHR24198">
    <property type="entry name" value="ANKYRIN REPEAT AND PROTEIN KINASE DOMAIN-CONTAINING PROTEIN"/>
    <property type="match status" value="1"/>
</dbReference>
<evidence type="ECO:0000313" key="4">
    <source>
        <dbReference type="EMBL" id="OHS93697.1"/>
    </source>
</evidence>
<dbReference type="AlphaFoldDB" id="A0A1J4J4S2"/>
<proteinExistence type="predicted"/>
<dbReference type="GeneID" id="94847676"/>
<dbReference type="VEuPathDB" id="TrichDB:TRFO_40038"/>
<feature type="repeat" description="ANK" evidence="3">
    <location>
        <begin position="153"/>
        <end position="185"/>
    </location>
</feature>
<evidence type="ECO:0000313" key="5">
    <source>
        <dbReference type="Proteomes" id="UP000179807"/>
    </source>
</evidence>
<dbReference type="RefSeq" id="XP_068346834.1">
    <property type="nucleotide sequence ID" value="XM_068512972.1"/>
</dbReference>
<dbReference type="Gene3D" id="1.25.40.20">
    <property type="entry name" value="Ankyrin repeat-containing domain"/>
    <property type="match status" value="3"/>
</dbReference>
<keyword evidence="1" id="KW-0677">Repeat</keyword>
<organism evidence="4 5">
    <name type="scientific">Tritrichomonas foetus</name>
    <dbReference type="NCBI Taxonomy" id="1144522"/>
    <lineage>
        <taxon>Eukaryota</taxon>
        <taxon>Metamonada</taxon>
        <taxon>Parabasalia</taxon>
        <taxon>Tritrichomonadida</taxon>
        <taxon>Tritrichomonadidae</taxon>
        <taxon>Tritrichomonas</taxon>
    </lineage>
</organism>
<dbReference type="EMBL" id="MLAK01001378">
    <property type="protein sequence ID" value="OHS93697.1"/>
    <property type="molecule type" value="Genomic_DNA"/>
</dbReference>
<reference evidence="4" key="1">
    <citation type="submission" date="2016-10" db="EMBL/GenBank/DDBJ databases">
        <authorList>
            <person name="Benchimol M."/>
            <person name="Almeida L.G."/>
            <person name="Vasconcelos A.T."/>
            <person name="Perreira-Neves A."/>
            <person name="Rosa I.A."/>
            <person name="Tasca T."/>
            <person name="Bogo M.R."/>
            <person name="de Souza W."/>
        </authorList>
    </citation>
    <scope>NUCLEOTIDE SEQUENCE [LARGE SCALE GENOMIC DNA]</scope>
    <source>
        <strain evidence="4">K</strain>
    </source>
</reference>
<gene>
    <name evidence="4" type="ORF">TRFO_40038</name>
</gene>
<evidence type="ECO:0000256" key="3">
    <source>
        <dbReference type="PROSITE-ProRule" id="PRU00023"/>
    </source>
</evidence>
<dbReference type="InterPro" id="IPR036770">
    <property type="entry name" value="Ankyrin_rpt-contain_sf"/>
</dbReference>
<dbReference type="Proteomes" id="UP000179807">
    <property type="component" value="Unassembled WGS sequence"/>
</dbReference>
<name>A0A1J4J4S2_9EUKA</name>
<protein>
    <submittedName>
        <fullName evidence="4">Uncharacterized protein</fullName>
    </submittedName>
</protein>
<dbReference type="SUPFAM" id="SSF48403">
    <property type="entry name" value="Ankyrin repeat"/>
    <property type="match status" value="2"/>
</dbReference>
<dbReference type="SMART" id="SM00248">
    <property type="entry name" value="ANK"/>
    <property type="match status" value="15"/>
</dbReference>
<dbReference type="PROSITE" id="PS50088">
    <property type="entry name" value="ANK_REPEAT"/>
    <property type="match status" value="3"/>
</dbReference>
<evidence type="ECO:0000256" key="1">
    <source>
        <dbReference type="ARBA" id="ARBA00022737"/>
    </source>
</evidence>
<feature type="repeat" description="ANK" evidence="3">
    <location>
        <begin position="289"/>
        <end position="312"/>
    </location>
</feature>
<dbReference type="PANTHER" id="PTHR24198:SF165">
    <property type="entry name" value="ANKYRIN REPEAT-CONTAINING PROTEIN-RELATED"/>
    <property type="match status" value="1"/>
</dbReference>
<dbReference type="InterPro" id="IPR002110">
    <property type="entry name" value="Ankyrin_rpt"/>
</dbReference>
<sequence>MDYEEEIDTIKSLIEAIAENNLGVFQKLVPSSVSEDTYIDASLIPQLTLKFNPVPLIFLTVAFDSILCLQHLVDLGVKLSYVAPDNSTLLITAAKMNNLNAAKLLISYDSIDVNAKGKHDNSALLYAAKNGNVDMVRLLLSVKGIDVECRNYIGTTPILSAAIGCSLPTVKLLVEAGGNINTENNEHFSVANVASISGNADIIEYIMNFEEIDLNHFDCENLTPLFNACRFNQCKVIELLLRSQYIDVNAKCGSQEMRPLHIAADCDNIDSIKLLFNRRDLDVNAPDKNGRTPLHAATEKGNKEAVFLLLNHPNILPNILDDSGRAPFTIALNLHNFNLITMFVSDPDIHLDIERLKDSDLLQNFASKGNIEAVIGLVRRGFSPDRIDSNGRTALTIALGNGDVEMVRALLGTRLVDINRKYVNSESLLHLATLNNKASHCLRLVMLYPDVDLNAQDSKGNTALHLAACTETINAVDILLREPKINKNMPNSEGLTPLHLAILTGNVEVCELFLDCNDIDLSVVTPKGNNILTLSMIENRYKIISMLVDHPEVDINTYFKGKGTVLGAAVNDGQIELVKKLLDNKKTRINNVGPNGEDLITLALASNSLPICNLILERYQKAKQQNK</sequence>
<feature type="repeat" description="ANK" evidence="3">
    <location>
        <begin position="493"/>
        <end position="515"/>
    </location>
</feature>
<evidence type="ECO:0000256" key="2">
    <source>
        <dbReference type="ARBA" id="ARBA00023043"/>
    </source>
</evidence>
<keyword evidence="5" id="KW-1185">Reference proteome</keyword>
<dbReference type="Pfam" id="PF13637">
    <property type="entry name" value="Ank_4"/>
    <property type="match status" value="1"/>
</dbReference>
<dbReference type="PROSITE" id="PS50297">
    <property type="entry name" value="ANK_REP_REGION"/>
    <property type="match status" value="2"/>
</dbReference>
<keyword evidence="2 3" id="KW-0040">ANK repeat</keyword>